<dbReference type="SUPFAM" id="SSF51735">
    <property type="entry name" value="NAD(P)-binding Rossmann-fold domains"/>
    <property type="match status" value="1"/>
</dbReference>
<dbReference type="Proteomes" id="UP000220914">
    <property type="component" value="Unassembled WGS sequence"/>
</dbReference>
<reference evidence="3" key="3">
    <citation type="submission" date="2020-02" db="EMBL/GenBank/DDBJ databases">
        <authorList>
            <person name="Matsumoto Y."/>
            <person name="Motooka D."/>
            <person name="Nakamura S."/>
        </authorList>
    </citation>
    <scope>NUCLEOTIDE SEQUENCE</scope>
    <source>
        <strain evidence="3">JCM 6377</strain>
    </source>
</reference>
<dbReference type="InterPro" id="IPR036291">
    <property type="entry name" value="NAD(P)-bd_dom_sf"/>
</dbReference>
<dbReference type="Gene3D" id="3.40.50.720">
    <property type="entry name" value="NAD(P)-binding Rossmann-like Domain"/>
    <property type="match status" value="1"/>
</dbReference>
<dbReference type="InterPro" id="IPR001509">
    <property type="entry name" value="Epimerase_deHydtase"/>
</dbReference>
<reference evidence="3 6" key="2">
    <citation type="journal article" date="2019" name="Emerg. Microbes Infect.">
        <title>Comprehensive subspecies identification of 175 nontuberculous mycobacteria species based on 7547 genomic profiles.</title>
        <authorList>
            <person name="Matsumoto Y."/>
            <person name="Kinjo T."/>
            <person name="Motooka D."/>
            <person name="Nabeya D."/>
            <person name="Jung N."/>
            <person name="Uechi K."/>
            <person name="Horii T."/>
            <person name="Iida T."/>
            <person name="Fujita J."/>
            <person name="Nakamura S."/>
        </authorList>
    </citation>
    <scope>NUCLEOTIDE SEQUENCE [LARGE SCALE GENOMIC DNA]</scope>
    <source>
        <strain evidence="3 6">JCM 6377</strain>
    </source>
</reference>
<evidence type="ECO:0000313" key="5">
    <source>
        <dbReference type="Proteomes" id="UP000220914"/>
    </source>
</evidence>
<dbReference type="PANTHER" id="PTHR43000">
    <property type="entry name" value="DTDP-D-GLUCOSE 4,6-DEHYDRATASE-RELATED"/>
    <property type="match status" value="1"/>
</dbReference>
<name>A0A2A7MWX0_MYCAG</name>
<evidence type="ECO:0000259" key="2">
    <source>
        <dbReference type="Pfam" id="PF01370"/>
    </source>
</evidence>
<gene>
    <name evidence="4" type="ORF">CQY20_21280</name>
    <name evidence="3" type="ORF">MAGR_19460</name>
</gene>
<sequence>MRGSKILITGPTGQVAAPIARALAADNEVWGIARFTDAAARESLQQAGVRCETVNLADGDFSGLPTDFDYVLNLAVAKSGRWDKDLGANAEAVGLLMAHCRSAKAFLHCSSAAVYDPPDDEPRTERAALGDNHKPLFPTYSISKIAGEVVVRTMSRALGLPAIIARLNVPYGDNGGWPFFHMEMMLGGIPIPVPPGAPAVYNPIHEDDIVAMIPKLLAAASVPATTINWCGEQAVSLQQWCTYIGSLIGVEPVFEESTQALRGNPTDSTRMRELIGGTTVDWQDGMRRMVSTFHPELLGATG</sequence>
<dbReference type="Pfam" id="PF01370">
    <property type="entry name" value="Epimerase"/>
    <property type="match status" value="1"/>
</dbReference>
<evidence type="ECO:0000313" key="3">
    <source>
        <dbReference type="EMBL" id="GFG50505.1"/>
    </source>
</evidence>
<dbReference type="Proteomes" id="UP000465302">
    <property type="component" value="Unassembled WGS sequence"/>
</dbReference>
<accession>A0A2A7MWX0</accession>
<dbReference type="RefSeq" id="WP_097942066.1">
    <property type="nucleotide sequence ID" value="NZ_BLKS01000001.1"/>
</dbReference>
<evidence type="ECO:0000256" key="1">
    <source>
        <dbReference type="ARBA" id="ARBA00007637"/>
    </source>
</evidence>
<proteinExistence type="inferred from homology"/>
<protein>
    <submittedName>
        <fullName evidence="4">Oxidoreductase</fullName>
    </submittedName>
</protein>
<dbReference type="EMBL" id="BLKS01000001">
    <property type="protein sequence ID" value="GFG50505.1"/>
    <property type="molecule type" value="Genomic_DNA"/>
</dbReference>
<dbReference type="EMBL" id="PDCP01000042">
    <property type="protein sequence ID" value="PEG35658.1"/>
    <property type="molecule type" value="Genomic_DNA"/>
</dbReference>
<evidence type="ECO:0000313" key="6">
    <source>
        <dbReference type="Proteomes" id="UP000465302"/>
    </source>
</evidence>
<comment type="similarity">
    <text evidence="1">Belongs to the NAD(P)-dependent epimerase/dehydratase family.</text>
</comment>
<organism evidence="4 5">
    <name type="scientific">Mycolicibacterium agri</name>
    <name type="common">Mycobacterium agri</name>
    <dbReference type="NCBI Taxonomy" id="36811"/>
    <lineage>
        <taxon>Bacteria</taxon>
        <taxon>Bacillati</taxon>
        <taxon>Actinomycetota</taxon>
        <taxon>Actinomycetes</taxon>
        <taxon>Mycobacteriales</taxon>
        <taxon>Mycobacteriaceae</taxon>
        <taxon>Mycolicibacterium</taxon>
    </lineage>
</organism>
<comment type="caution">
    <text evidence="4">The sequence shown here is derived from an EMBL/GenBank/DDBJ whole genome shotgun (WGS) entry which is preliminary data.</text>
</comment>
<reference evidence="4 5" key="1">
    <citation type="submission" date="2017-10" db="EMBL/GenBank/DDBJ databases">
        <title>The new phylogeny of genus Mycobacterium.</title>
        <authorList>
            <person name="Tortoli E."/>
            <person name="Trovato A."/>
            <person name="Cirillo D.M."/>
        </authorList>
    </citation>
    <scope>NUCLEOTIDE SEQUENCE [LARGE SCALE GENOMIC DNA]</scope>
    <source>
        <strain evidence="4 5">CCUG37673</strain>
    </source>
</reference>
<dbReference type="OrthoDB" id="9785845at2"/>
<keyword evidence="5" id="KW-1185">Reference proteome</keyword>
<evidence type="ECO:0000313" key="4">
    <source>
        <dbReference type="EMBL" id="PEG35658.1"/>
    </source>
</evidence>
<feature type="domain" description="NAD-dependent epimerase/dehydratase" evidence="2">
    <location>
        <begin position="6"/>
        <end position="174"/>
    </location>
</feature>
<dbReference type="AlphaFoldDB" id="A0A2A7MWX0"/>